<dbReference type="Proteomes" id="UP000664132">
    <property type="component" value="Unassembled WGS sequence"/>
</dbReference>
<keyword evidence="1" id="KW-0732">Signal</keyword>
<keyword evidence="3" id="KW-1185">Reference proteome</keyword>
<name>A0A8H7TKV0_9HELO</name>
<proteinExistence type="predicted"/>
<reference evidence="2" key="1">
    <citation type="submission" date="2021-02" db="EMBL/GenBank/DDBJ databases">
        <title>Genome sequence Cadophora malorum strain M34.</title>
        <authorList>
            <person name="Stefanovic E."/>
            <person name="Vu D."/>
            <person name="Scully C."/>
            <person name="Dijksterhuis J."/>
            <person name="Roader J."/>
            <person name="Houbraken J."/>
        </authorList>
    </citation>
    <scope>NUCLEOTIDE SEQUENCE</scope>
    <source>
        <strain evidence="2">M34</strain>
    </source>
</reference>
<feature type="chain" id="PRO_5034183982" evidence="1">
    <location>
        <begin position="21"/>
        <end position="135"/>
    </location>
</feature>
<feature type="signal peptide" evidence="1">
    <location>
        <begin position="1"/>
        <end position="20"/>
    </location>
</feature>
<comment type="caution">
    <text evidence="2">The sequence shown here is derived from an EMBL/GenBank/DDBJ whole genome shotgun (WGS) entry which is preliminary data.</text>
</comment>
<protein>
    <submittedName>
        <fullName evidence="2">Uncharacterized protein</fullName>
    </submittedName>
</protein>
<gene>
    <name evidence="2" type="ORF">IFR04_005818</name>
</gene>
<evidence type="ECO:0000256" key="1">
    <source>
        <dbReference type="SAM" id="SignalP"/>
    </source>
</evidence>
<evidence type="ECO:0000313" key="3">
    <source>
        <dbReference type="Proteomes" id="UP000664132"/>
    </source>
</evidence>
<organism evidence="2 3">
    <name type="scientific">Cadophora malorum</name>
    <dbReference type="NCBI Taxonomy" id="108018"/>
    <lineage>
        <taxon>Eukaryota</taxon>
        <taxon>Fungi</taxon>
        <taxon>Dikarya</taxon>
        <taxon>Ascomycota</taxon>
        <taxon>Pezizomycotina</taxon>
        <taxon>Leotiomycetes</taxon>
        <taxon>Helotiales</taxon>
        <taxon>Ploettnerulaceae</taxon>
        <taxon>Cadophora</taxon>
    </lineage>
</organism>
<dbReference type="EMBL" id="JAFJYH010000072">
    <property type="protein sequence ID" value="KAG4421055.1"/>
    <property type="molecule type" value="Genomic_DNA"/>
</dbReference>
<sequence>MPTLLRPALLFLTSLPIASASLLAAYFYHRPLPLTSSRRLITKDTLSTSCTARSTSRSFSIVNPRNHITVPDSISINLLNSEIGDLTDEQILARFLQGFFGGWSFLPEKTLFGALRMVGRSFIEVGFTGLPSFIL</sequence>
<dbReference type="OrthoDB" id="3354680at2759"/>
<accession>A0A8H7TKV0</accession>
<dbReference type="AlphaFoldDB" id="A0A8H7TKV0"/>
<evidence type="ECO:0000313" key="2">
    <source>
        <dbReference type="EMBL" id="KAG4421055.1"/>
    </source>
</evidence>